<dbReference type="PANTHER" id="PTHR13158:SF5">
    <property type="entry name" value="NAD KINASE 2, MITOCHONDRIAL"/>
    <property type="match status" value="1"/>
</dbReference>
<dbReference type="EC" id="2.7.1.23" evidence="2"/>
<dbReference type="PANTHER" id="PTHR13158">
    <property type="match status" value="1"/>
</dbReference>
<evidence type="ECO:0000256" key="1">
    <source>
        <dbReference type="ARBA" id="ARBA00010995"/>
    </source>
</evidence>
<comment type="similarity">
    <text evidence="1">Belongs to the NAD kinase family.</text>
</comment>
<comment type="caution">
    <text evidence="3">The sequence shown here is derived from an EMBL/GenBank/DDBJ whole genome shotgun (WGS) entry which is preliminary data.</text>
</comment>
<dbReference type="Pfam" id="PF01513">
    <property type="entry name" value="NAD_kinase"/>
    <property type="match status" value="1"/>
</dbReference>
<name>A0AAN8PKF4_PATCE</name>
<evidence type="ECO:0000256" key="2">
    <source>
        <dbReference type="ARBA" id="ARBA00012120"/>
    </source>
</evidence>
<dbReference type="Proteomes" id="UP001347796">
    <property type="component" value="Unassembled WGS sequence"/>
</dbReference>
<keyword evidence="4" id="KW-1185">Reference proteome</keyword>
<dbReference type="GO" id="GO:0019674">
    <property type="term" value="P:NAD+ metabolic process"/>
    <property type="evidence" value="ECO:0007669"/>
    <property type="project" value="TreeGrafter"/>
</dbReference>
<dbReference type="InterPro" id="IPR017438">
    <property type="entry name" value="ATP-NAD_kinase_N"/>
</dbReference>
<dbReference type="GO" id="GO:0003951">
    <property type="term" value="F:NAD+ kinase activity"/>
    <property type="evidence" value="ECO:0007669"/>
    <property type="project" value="UniProtKB-EC"/>
</dbReference>
<evidence type="ECO:0000313" key="4">
    <source>
        <dbReference type="Proteomes" id="UP001347796"/>
    </source>
</evidence>
<accession>A0AAN8PKF4</accession>
<proteinExistence type="inferred from homology"/>
<dbReference type="EMBL" id="JAZGQO010000013">
    <property type="protein sequence ID" value="KAK6171870.1"/>
    <property type="molecule type" value="Genomic_DNA"/>
</dbReference>
<protein>
    <recommendedName>
        <fullName evidence="2">NAD(+) kinase</fullName>
        <ecNumber evidence="2">2.7.1.23</ecNumber>
    </recommendedName>
</protein>
<dbReference type="InterPro" id="IPR002504">
    <property type="entry name" value="NADK"/>
</dbReference>
<dbReference type="GO" id="GO:0006741">
    <property type="term" value="P:NADP+ biosynthetic process"/>
    <property type="evidence" value="ECO:0007669"/>
    <property type="project" value="InterPro"/>
</dbReference>
<reference evidence="3 4" key="1">
    <citation type="submission" date="2024-01" db="EMBL/GenBank/DDBJ databases">
        <title>The genome of the rayed Mediterranean limpet Patella caerulea (Linnaeus, 1758).</title>
        <authorList>
            <person name="Anh-Thu Weber A."/>
            <person name="Halstead-Nussloch G."/>
        </authorList>
    </citation>
    <scope>NUCLEOTIDE SEQUENCE [LARGE SCALE GENOMIC DNA]</scope>
    <source>
        <strain evidence="3">AATW-2023a</strain>
        <tissue evidence="3">Whole specimen</tissue>
    </source>
</reference>
<evidence type="ECO:0000313" key="3">
    <source>
        <dbReference type="EMBL" id="KAK6171870.1"/>
    </source>
</evidence>
<dbReference type="SUPFAM" id="SSF111331">
    <property type="entry name" value="NAD kinase/diacylglycerol kinase-like"/>
    <property type="match status" value="1"/>
</dbReference>
<dbReference type="AlphaFoldDB" id="A0AAN8PKF4"/>
<gene>
    <name evidence="3" type="ORF">SNE40_018294</name>
</gene>
<sequence>MKFVNLGSDSAPIFQPKRALILTKMTRYEYEKKKCQSQGALEEQDLKNYLESKQSDYHGLLQRHNGHFKALSTIKRHLVSSGIETQVVDRWQFCNKGIEWADVVFSAGGDGTFLLAASKVKNKNKPLIGLNTDPVRSEGYLCLPKIKYSAINFDQALKRLLSAEFK</sequence>
<organism evidence="3 4">
    <name type="scientific">Patella caerulea</name>
    <name type="common">Rayed Mediterranean limpet</name>
    <dbReference type="NCBI Taxonomy" id="87958"/>
    <lineage>
        <taxon>Eukaryota</taxon>
        <taxon>Metazoa</taxon>
        <taxon>Spiralia</taxon>
        <taxon>Lophotrochozoa</taxon>
        <taxon>Mollusca</taxon>
        <taxon>Gastropoda</taxon>
        <taxon>Patellogastropoda</taxon>
        <taxon>Patelloidea</taxon>
        <taxon>Patellidae</taxon>
        <taxon>Patella</taxon>
    </lineage>
</organism>
<dbReference type="InterPro" id="IPR016064">
    <property type="entry name" value="NAD/diacylglycerol_kinase_sf"/>
</dbReference>
<dbReference type="Gene3D" id="3.40.50.10330">
    <property type="entry name" value="Probable inorganic polyphosphate/atp-NAD kinase, domain 1"/>
    <property type="match status" value="1"/>
</dbReference>
<dbReference type="GO" id="GO:0005739">
    <property type="term" value="C:mitochondrion"/>
    <property type="evidence" value="ECO:0007669"/>
    <property type="project" value="TreeGrafter"/>
</dbReference>